<comment type="similarity">
    <text evidence="1 3">Belongs to the short-chain dehydrogenases/reductases (SDR) family.</text>
</comment>
<keyword evidence="2" id="KW-0560">Oxidoreductase</keyword>
<keyword evidence="5" id="KW-1185">Reference proteome</keyword>
<protein>
    <submittedName>
        <fullName evidence="4">Short-chain dehydrogenase/reductase</fullName>
    </submittedName>
</protein>
<evidence type="ECO:0000256" key="1">
    <source>
        <dbReference type="ARBA" id="ARBA00006484"/>
    </source>
</evidence>
<organism evidence="4 5">
    <name type="scientific">Silvimonas amylolytica</name>
    <dbReference type="NCBI Taxonomy" id="449663"/>
    <lineage>
        <taxon>Bacteria</taxon>
        <taxon>Pseudomonadati</taxon>
        <taxon>Pseudomonadota</taxon>
        <taxon>Betaproteobacteria</taxon>
        <taxon>Neisseriales</taxon>
        <taxon>Chitinibacteraceae</taxon>
        <taxon>Silvimonas</taxon>
    </lineage>
</organism>
<dbReference type="Proteomes" id="UP000621859">
    <property type="component" value="Unassembled WGS sequence"/>
</dbReference>
<evidence type="ECO:0000256" key="2">
    <source>
        <dbReference type="ARBA" id="ARBA00023002"/>
    </source>
</evidence>
<dbReference type="InterPro" id="IPR020904">
    <property type="entry name" value="Sc_DH/Rdtase_CS"/>
</dbReference>
<dbReference type="SUPFAM" id="SSF51735">
    <property type="entry name" value="NAD(P)-binding Rossmann-fold domains"/>
    <property type="match status" value="1"/>
</dbReference>
<name>A0ABQ2PFL9_9NEIS</name>
<dbReference type="PANTHER" id="PTHR44169:SF6">
    <property type="entry name" value="NADPH-DEPENDENT 1-ACYLDIHYDROXYACETONE PHOSPHATE REDUCTASE"/>
    <property type="match status" value="1"/>
</dbReference>
<evidence type="ECO:0000313" key="5">
    <source>
        <dbReference type="Proteomes" id="UP000621859"/>
    </source>
</evidence>
<dbReference type="PRINTS" id="PR00080">
    <property type="entry name" value="SDRFAMILY"/>
</dbReference>
<dbReference type="PROSITE" id="PS00061">
    <property type="entry name" value="ADH_SHORT"/>
    <property type="match status" value="1"/>
</dbReference>
<dbReference type="RefSeq" id="WP_188687772.1">
    <property type="nucleotide sequence ID" value="NZ_BMLY01000001.1"/>
</dbReference>
<accession>A0ABQ2PFL9</accession>
<dbReference type="PRINTS" id="PR00081">
    <property type="entry name" value="GDHRDH"/>
</dbReference>
<sequence>MSQDSELTRKVRAILVSGASTGIGYCAAHELRNLGWRVFATARQADDVARLASEGLEALQLDIADSASIKACTNEILMRTGGTLDALFNNAGFGLPGAVEDLTRDAMRHQFETNVFGTIELTNAILPAMRRQKYGRVVINSSILGYAAMPYRGAYNASKFALEGFADTLRQELKGSGVFVSLIEPGPITSRFRPNAQQQFSRWINPEMSFHRPSYEAMQARLAKPGPAAPFTLPPQAVVKALLRALDQSQPPARQPVTVPAVVFWYLKKWLPINLLDRLLLAASGDEPGYSYGRKRR</sequence>
<comment type="caution">
    <text evidence="4">The sequence shown here is derived from an EMBL/GenBank/DDBJ whole genome shotgun (WGS) entry which is preliminary data.</text>
</comment>
<dbReference type="InterPro" id="IPR036291">
    <property type="entry name" value="NAD(P)-bd_dom_sf"/>
</dbReference>
<evidence type="ECO:0000256" key="3">
    <source>
        <dbReference type="RuleBase" id="RU000363"/>
    </source>
</evidence>
<dbReference type="PANTHER" id="PTHR44169">
    <property type="entry name" value="NADPH-DEPENDENT 1-ACYLDIHYDROXYACETONE PHOSPHATE REDUCTASE"/>
    <property type="match status" value="1"/>
</dbReference>
<proteinExistence type="inferred from homology"/>
<dbReference type="CDD" id="cd05374">
    <property type="entry name" value="17beta-HSD-like_SDR_c"/>
    <property type="match status" value="1"/>
</dbReference>
<dbReference type="Gene3D" id="3.40.50.720">
    <property type="entry name" value="NAD(P)-binding Rossmann-like Domain"/>
    <property type="match status" value="1"/>
</dbReference>
<evidence type="ECO:0000313" key="4">
    <source>
        <dbReference type="EMBL" id="GGP24364.1"/>
    </source>
</evidence>
<dbReference type="InterPro" id="IPR002347">
    <property type="entry name" value="SDR_fam"/>
</dbReference>
<gene>
    <name evidence="4" type="ORF">GCM10010971_01830</name>
</gene>
<dbReference type="EMBL" id="BMLY01000001">
    <property type="protein sequence ID" value="GGP24364.1"/>
    <property type="molecule type" value="Genomic_DNA"/>
</dbReference>
<dbReference type="Pfam" id="PF00106">
    <property type="entry name" value="adh_short"/>
    <property type="match status" value="1"/>
</dbReference>
<reference evidence="5" key="1">
    <citation type="journal article" date="2019" name="Int. J. Syst. Evol. Microbiol.">
        <title>The Global Catalogue of Microorganisms (GCM) 10K type strain sequencing project: providing services to taxonomists for standard genome sequencing and annotation.</title>
        <authorList>
            <consortium name="The Broad Institute Genomics Platform"/>
            <consortium name="The Broad Institute Genome Sequencing Center for Infectious Disease"/>
            <person name="Wu L."/>
            <person name="Ma J."/>
        </authorList>
    </citation>
    <scope>NUCLEOTIDE SEQUENCE [LARGE SCALE GENOMIC DNA]</scope>
    <source>
        <strain evidence="5">CGMCC 1.8860</strain>
    </source>
</reference>